<feature type="compositionally biased region" description="Basic and acidic residues" evidence="10">
    <location>
        <begin position="106"/>
        <end position="124"/>
    </location>
</feature>
<reference evidence="12" key="1">
    <citation type="submission" date="2022-08" db="EMBL/GenBank/DDBJ databases">
        <authorList>
            <person name="Marques A."/>
        </authorList>
    </citation>
    <scope>NUCLEOTIDE SEQUENCE</scope>
    <source>
        <strain evidence="12">RhyPub2mFocal</strain>
        <tissue evidence="12">Leaves</tissue>
    </source>
</reference>
<dbReference type="SMART" id="SM01019">
    <property type="entry name" value="B3"/>
    <property type="match status" value="1"/>
</dbReference>
<keyword evidence="13" id="KW-1185">Reference proteome</keyword>
<dbReference type="PANTHER" id="PTHR31384:SF5">
    <property type="entry name" value="AUXIN RESPONSE FACTOR 3"/>
    <property type="match status" value="1"/>
</dbReference>
<keyword evidence="8 9" id="KW-0927">Auxin signaling pathway</keyword>
<evidence type="ECO:0000256" key="3">
    <source>
        <dbReference type="ARBA" id="ARBA00007853"/>
    </source>
</evidence>
<dbReference type="InterPro" id="IPR015300">
    <property type="entry name" value="DNA-bd_pseudobarrel_sf"/>
</dbReference>
<gene>
    <name evidence="12" type="ORF">LUZ62_084638</name>
</gene>
<comment type="caution">
    <text evidence="12">The sequence shown here is derived from an EMBL/GenBank/DDBJ whole genome shotgun (WGS) entry which is preliminary data.</text>
</comment>
<comment type="similarity">
    <text evidence="3 9">Belongs to the ARF family.</text>
</comment>
<dbReference type="GO" id="GO:0005634">
    <property type="term" value="C:nucleus"/>
    <property type="evidence" value="ECO:0007669"/>
    <property type="project" value="UniProtKB-SubCell"/>
</dbReference>
<dbReference type="PANTHER" id="PTHR31384">
    <property type="entry name" value="AUXIN RESPONSE FACTOR 4-RELATED"/>
    <property type="match status" value="1"/>
</dbReference>
<keyword evidence="5 9" id="KW-0238">DNA-binding</keyword>
<dbReference type="PROSITE" id="PS50863">
    <property type="entry name" value="B3"/>
    <property type="match status" value="1"/>
</dbReference>
<organism evidence="12 13">
    <name type="scientific">Rhynchospora pubera</name>
    <dbReference type="NCBI Taxonomy" id="906938"/>
    <lineage>
        <taxon>Eukaryota</taxon>
        <taxon>Viridiplantae</taxon>
        <taxon>Streptophyta</taxon>
        <taxon>Embryophyta</taxon>
        <taxon>Tracheophyta</taxon>
        <taxon>Spermatophyta</taxon>
        <taxon>Magnoliopsida</taxon>
        <taxon>Liliopsida</taxon>
        <taxon>Poales</taxon>
        <taxon>Cyperaceae</taxon>
        <taxon>Cyperoideae</taxon>
        <taxon>Rhynchosporeae</taxon>
        <taxon>Rhynchospora</taxon>
    </lineage>
</organism>
<dbReference type="CDD" id="cd10017">
    <property type="entry name" value="B3_DNA"/>
    <property type="match status" value="1"/>
</dbReference>
<evidence type="ECO:0000256" key="10">
    <source>
        <dbReference type="SAM" id="MobiDB-lite"/>
    </source>
</evidence>
<comment type="subcellular location">
    <subcellularLocation>
        <location evidence="2 9">Nucleus</location>
    </subcellularLocation>
</comment>
<evidence type="ECO:0000256" key="8">
    <source>
        <dbReference type="ARBA" id="ARBA00023294"/>
    </source>
</evidence>
<keyword evidence="7 9" id="KW-0539">Nucleus</keyword>
<evidence type="ECO:0000256" key="7">
    <source>
        <dbReference type="ARBA" id="ARBA00023242"/>
    </source>
</evidence>
<accession>A0AAV8C866</accession>
<dbReference type="InterPro" id="IPR003340">
    <property type="entry name" value="B3_DNA-bd"/>
</dbReference>
<comment type="subunit">
    <text evidence="9">Homodimers and heterodimers.</text>
</comment>
<dbReference type="GO" id="GO:0003677">
    <property type="term" value="F:DNA binding"/>
    <property type="evidence" value="ECO:0007669"/>
    <property type="project" value="UniProtKB-KW"/>
</dbReference>
<keyword evidence="4 9" id="KW-0805">Transcription regulation</keyword>
<feature type="region of interest" description="Disordered" evidence="10">
    <location>
        <begin position="106"/>
        <end position="126"/>
    </location>
</feature>
<proteinExistence type="inferred from homology"/>
<evidence type="ECO:0000256" key="2">
    <source>
        <dbReference type="ARBA" id="ARBA00004123"/>
    </source>
</evidence>
<dbReference type="EMBL" id="JAMFTS010000005">
    <property type="protein sequence ID" value="KAJ4750233.1"/>
    <property type="molecule type" value="Genomic_DNA"/>
</dbReference>
<dbReference type="Pfam" id="PF06507">
    <property type="entry name" value="ARF_AD"/>
    <property type="match status" value="1"/>
</dbReference>
<dbReference type="Pfam" id="PF02362">
    <property type="entry name" value="B3"/>
    <property type="match status" value="1"/>
</dbReference>
<evidence type="ECO:0000256" key="1">
    <source>
        <dbReference type="ARBA" id="ARBA00003182"/>
    </source>
</evidence>
<comment type="function">
    <text evidence="1 9">Auxin response factors (ARFs) are transcriptional factors that bind specifically to the DNA sequence 5'-TGTCTC-3' found in the auxin-responsive promoter elements (AuxREs).</text>
</comment>
<dbReference type="AlphaFoldDB" id="A0AAV8C866"/>
<dbReference type="FunFam" id="2.40.330.10:FF:000001">
    <property type="entry name" value="Auxin response factor"/>
    <property type="match status" value="1"/>
</dbReference>
<name>A0AAV8C866_9POAL</name>
<dbReference type="InterPro" id="IPR044835">
    <property type="entry name" value="ARF_plant"/>
</dbReference>
<dbReference type="GO" id="GO:0009734">
    <property type="term" value="P:auxin-activated signaling pathway"/>
    <property type="evidence" value="ECO:0007669"/>
    <property type="project" value="UniProtKB-KW"/>
</dbReference>
<evidence type="ECO:0000256" key="4">
    <source>
        <dbReference type="ARBA" id="ARBA00023015"/>
    </source>
</evidence>
<dbReference type="SUPFAM" id="SSF101936">
    <property type="entry name" value="DNA-binding pseudobarrel domain"/>
    <property type="match status" value="1"/>
</dbReference>
<dbReference type="GO" id="GO:0006355">
    <property type="term" value="P:regulation of DNA-templated transcription"/>
    <property type="evidence" value="ECO:0007669"/>
    <property type="project" value="InterPro"/>
</dbReference>
<dbReference type="Gene3D" id="2.40.330.10">
    <property type="entry name" value="DNA-binding pseudobarrel domain"/>
    <property type="match status" value="1"/>
</dbReference>
<evidence type="ECO:0000313" key="13">
    <source>
        <dbReference type="Proteomes" id="UP001140206"/>
    </source>
</evidence>
<evidence type="ECO:0000259" key="11">
    <source>
        <dbReference type="PROSITE" id="PS50863"/>
    </source>
</evidence>
<evidence type="ECO:0000256" key="9">
    <source>
        <dbReference type="RuleBase" id="RU004561"/>
    </source>
</evidence>
<sequence length="598" mass="66226">MGIDLNTVEEEEEEAKEDDAGPVCLELWHACAGPAVSLPNKGSFVVYFPQGHAEQLGEFFGADAGNTRFDVPPHVFCRVVHVTLHADVATDDVYAQLALMAVNEDEISKDGERGPDESDSERRPARMPHMFCKTLTASDTSTHGGFSVPRRAAEDCFPPLDYKQQRPSQELVAQDLHGTDWRFRHIYRGQPRRHLLTTGWSAFVNKKKVVSGDAVLFLRGEDGVLRLGIRRAGQLKDTTPFTALNNQSANHGTLATVAHALSAKSVFHISYNPRDSHSAFIVPYWKFVKSFNHSITVGMRFKMRCESEDASEQRCTGLIAGIGDIDPLRWPGSKWRCLLVRWDEGEEYRKKKNRISPWEIVPSSTVAGSPSLTVPPNSKRLKPNPPTASLEFPIHPSGTGSQEYRHASRRFEKVLQGQEYFPSGFKSPWDRITFATPQPRSQFLGAGFAESVGFQKVLQGQEILSCYRATPIVSSTIAPINGAYRSRWAAPLPVQGFANQVSPTHFTSRAIPNLAISSCMNHNFVSGRKDPLDINNPSKSRIESSGGTDGCRIFGFSLNPVIDEVDACQVANEFEFEALNPKSIRKPLGNNCATVKCP</sequence>
<dbReference type="Gene3D" id="2.30.30.1040">
    <property type="match status" value="1"/>
</dbReference>
<dbReference type="FunFam" id="2.30.30.1040:FF:000001">
    <property type="entry name" value="Auxin response factor"/>
    <property type="match status" value="1"/>
</dbReference>
<dbReference type="Proteomes" id="UP001140206">
    <property type="component" value="Chromosome 5"/>
</dbReference>
<evidence type="ECO:0000313" key="12">
    <source>
        <dbReference type="EMBL" id="KAJ4750233.1"/>
    </source>
</evidence>
<protein>
    <recommendedName>
        <fullName evidence="9">Auxin response factor</fullName>
    </recommendedName>
</protein>
<feature type="domain" description="TF-B3" evidence="11">
    <location>
        <begin position="131"/>
        <end position="233"/>
    </location>
</feature>
<evidence type="ECO:0000256" key="5">
    <source>
        <dbReference type="ARBA" id="ARBA00023125"/>
    </source>
</evidence>
<dbReference type="InterPro" id="IPR010525">
    <property type="entry name" value="ARF_dom"/>
</dbReference>
<evidence type="ECO:0000256" key="6">
    <source>
        <dbReference type="ARBA" id="ARBA00023163"/>
    </source>
</evidence>
<keyword evidence="6 9" id="KW-0804">Transcription</keyword>